<proteinExistence type="predicted"/>
<dbReference type="EMBL" id="KZ825896">
    <property type="protein sequence ID" value="PYH93266.1"/>
    <property type="molecule type" value="Genomic_DNA"/>
</dbReference>
<name>A0A319D730_9EURO</name>
<organism evidence="2 3">
    <name type="scientific">Aspergillus ellipticus CBS 707.79</name>
    <dbReference type="NCBI Taxonomy" id="1448320"/>
    <lineage>
        <taxon>Eukaryota</taxon>
        <taxon>Fungi</taxon>
        <taxon>Dikarya</taxon>
        <taxon>Ascomycota</taxon>
        <taxon>Pezizomycotina</taxon>
        <taxon>Eurotiomycetes</taxon>
        <taxon>Eurotiomycetidae</taxon>
        <taxon>Eurotiales</taxon>
        <taxon>Aspergillaceae</taxon>
        <taxon>Aspergillus</taxon>
        <taxon>Aspergillus subgen. Circumdati</taxon>
    </lineage>
</organism>
<gene>
    <name evidence="2" type="ORF">BO71DRAFT_4018</name>
</gene>
<dbReference type="VEuPathDB" id="FungiDB:BO71DRAFT_4018"/>
<dbReference type="OrthoDB" id="2153847at2759"/>
<evidence type="ECO:0000256" key="1">
    <source>
        <dbReference type="SAM" id="SignalP"/>
    </source>
</evidence>
<keyword evidence="3" id="KW-1185">Reference proteome</keyword>
<reference evidence="2 3" key="1">
    <citation type="submission" date="2018-02" db="EMBL/GenBank/DDBJ databases">
        <title>The genomes of Aspergillus section Nigri reveals drivers in fungal speciation.</title>
        <authorList>
            <consortium name="DOE Joint Genome Institute"/>
            <person name="Vesth T.C."/>
            <person name="Nybo J."/>
            <person name="Theobald S."/>
            <person name="Brandl J."/>
            <person name="Frisvad J.C."/>
            <person name="Nielsen K.F."/>
            <person name="Lyhne E.K."/>
            <person name="Kogle M.E."/>
            <person name="Kuo A."/>
            <person name="Riley R."/>
            <person name="Clum A."/>
            <person name="Nolan M."/>
            <person name="Lipzen A."/>
            <person name="Salamov A."/>
            <person name="Henrissat B."/>
            <person name="Wiebenga A."/>
            <person name="De vries R.P."/>
            <person name="Grigoriev I.V."/>
            <person name="Mortensen U.H."/>
            <person name="Andersen M.R."/>
            <person name="Baker S.E."/>
        </authorList>
    </citation>
    <scope>NUCLEOTIDE SEQUENCE [LARGE SCALE GENOMIC DNA]</scope>
    <source>
        <strain evidence="2 3">CBS 707.79</strain>
    </source>
</reference>
<protein>
    <submittedName>
        <fullName evidence="2">Uncharacterized protein</fullName>
    </submittedName>
</protein>
<dbReference type="AlphaFoldDB" id="A0A319D730"/>
<feature type="chain" id="PRO_5016315051" evidence="1">
    <location>
        <begin position="24"/>
        <end position="166"/>
    </location>
</feature>
<evidence type="ECO:0000313" key="3">
    <source>
        <dbReference type="Proteomes" id="UP000247810"/>
    </source>
</evidence>
<evidence type="ECO:0000313" key="2">
    <source>
        <dbReference type="EMBL" id="PYH93266.1"/>
    </source>
</evidence>
<feature type="signal peptide" evidence="1">
    <location>
        <begin position="1"/>
        <end position="23"/>
    </location>
</feature>
<dbReference type="Proteomes" id="UP000247810">
    <property type="component" value="Unassembled WGS sequence"/>
</dbReference>
<keyword evidence="1" id="KW-0732">Signal</keyword>
<accession>A0A319D730</accession>
<sequence>MLDSTLSLYLITGLLSCLSLVLGGTADPAGSGSGSDSLRLHDPTEYQTFTGTLGGLAPAVTSTGDSGRPYGVDGDTFVGFPPSLVPPVDIAVWWKQGAASPHLVSGGLRRCSPEEVSGQVYPRRLQIKRTIRTSLKFSCNDQFNSCQLVGSGFWVLPASVPAGIPC</sequence>